<protein>
    <submittedName>
        <fullName evidence="1">Uncharacterized protein</fullName>
    </submittedName>
</protein>
<evidence type="ECO:0000313" key="1">
    <source>
        <dbReference type="EMBL" id="CUR32948.1"/>
    </source>
</evidence>
<accession>A0A1J1LLY5</accession>
<keyword evidence="2" id="KW-1185">Reference proteome</keyword>
<name>A0A1J1LLY5_9CYAN</name>
<reference evidence="2" key="1">
    <citation type="submission" date="2015-10" db="EMBL/GenBank/DDBJ databases">
        <authorList>
            <person name="Regsiter A."/>
            <person name="william w."/>
        </authorList>
    </citation>
    <scope>NUCLEOTIDE SEQUENCE [LARGE SCALE GENOMIC DNA]</scope>
</reference>
<dbReference type="Proteomes" id="UP000184315">
    <property type="component" value="Unassembled WGS sequence"/>
</dbReference>
<organism evidence="1 2">
    <name type="scientific">Planktothrix tepida PCC 9214</name>
    <dbReference type="NCBI Taxonomy" id="671072"/>
    <lineage>
        <taxon>Bacteria</taxon>
        <taxon>Bacillati</taxon>
        <taxon>Cyanobacteriota</taxon>
        <taxon>Cyanophyceae</taxon>
        <taxon>Oscillatoriophycideae</taxon>
        <taxon>Oscillatoriales</taxon>
        <taxon>Microcoleaceae</taxon>
        <taxon>Planktothrix</taxon>
    </lineage>
</organism>
<dbReference type="AlphaFoldDB" id="A0A1J1LLY5"/>
<dbReference type="STRING" id="671072.PL9214500195"/>
<proteinExistence type="predicted"/>
<dbReference type="EMBL" id="CZDF01000156">
    <property type="protein sequence ID" value="CUR32948.1"/>
    <property type="molecule type" value="Genomic_DNA"/>
</dbReference>
<gene>
    <name evidence="1" type="ORF">PL9214500195</name>
</gene>
<evidence type="ECO:0000313" key="2">
    <source>
        <dbReference type="Proteomes" id="UP000184315"/>
    </source>
</evidence>
<sequence>MSILGLKPIYLIKGLAQVLKVLWERDFRIFFFLPLVTSMAEMVYLDHVGAIEPRKLHKLRVSKACGYNSH</sequence>